<name>A0AAD7KY34_QUISA</name>
<dbReference type="Proteomes" id="UP001163823">
    <property type="component" value="Chromosome 13"/>
</dbReference>
<comment type="similarity">
    <text evidence="1">Belongs to the glycosyl hydrolase 27 family.</text>
</comment>
<dbReference type="PANTHER" id="PTHR11452:SF42">
    <property type="entry name" value="ALPHA-GALACTOSIDASE"/>
    <property type="match status" value="1"/>
</dbReference>
<dbReference type="SUPFAM" id="SSF51445">
    <property type="entry name" value="(Trans)glycosidases"/>
    <property type="match status" value="1"/>
</dbReference>
<evidence type="ECO:0000256" key="1">
    <source>
        <dbReference type="ARBA" id="ARBA00009743"/>
    </source>
</evidence>
<keyword evidence="2" id="KW-0378">Hydrolase</keyword>
<organism evidence="4 5">
    <name type="scientific">Quillaja saponaria</name>
    <name type="common">Soap bark tree</name>
    <dbReference type="NCBI Taxonomy" id="32244"/>
    <lineage>
        <taxon>Eukaryota</taxon>
        <taxon>Viridiplantae</taxon>
        <taxon>Streptophyta</taxon>
        <taxon>Embryophyta</taxon>
        <taxon>Tracheophyta</taxon>
        <taxon>Spermatophyta</taxon>
        <taxon>Magnoliopsida</taxon>
        <taxon>eudicotyledons</taxon>
        <taxon>Gunneridae</taxon>
        <taxon>Pentapetalae</taxon>
        <taxon>rosids</taxon>
        <taxon>fabids</taxon>
        <taxon>Fabales</taxon>
        <taxon>Quillajaceae</taxon>
        <taxon>Quillaja</taxon>
    </lineage>
</organism>
<evidence type="ECO:0000313" key="4">
    <source>
        <dbReference type="EMBL" id="KAJ7947080.1"/>
    </source>
</evidence>
<keyword evidence="5" id="KW-1185">Reference proteome</keyword>
<reference evidence="4" key="1">
    <citation type="journal article" date="2023" name="Science">
        <title>Elucidation of the pathway for biosynthesis of saponin adjuvants from the soapbark tree.</title>
        <authorList>
            <person name="Reed J."/>
            <person name="Orme A."/>
            <person name="El-Demerdash A."/>
            <person name="Owen C."/>
            <person name="Martin L.B.B."/>
            <person name="Misra R.C."/>
            <person name="Kikuchi S."/>
            <person name="Rejzek M."/>
            <person name="Martin A.C."/>
            <person name="Harkess A."/>
            <person name="Leebens-Mack J."/>
            <person name="Louveau T."/>
            <person name="Stephenson M.J."/>
            <person name="Osbourn A."/>
        </authorList>
    </citation>
    <scope>NUCLEOTIDE SEQUENCE</scope>
    <source>
        <strain evidence="4">S10</strain>
    </source>
</reference>
<proteinExistence type="inferred from homology"/>
<evidence type="ECO:0000313" key="5">
    <source>
        <dbReference type="Proteomes" id="UP001163823"/>
    </source>
</evidence>
<dbReference type="InterPro" id="IPR017853">
    <property type="entry name" value="GH"/>
</dbReference>
<dbReference type="InterPro" id="IPR002241">
    <property type="entry name" value="Glyco_hydro_27"/>
</dbReference>
<gene>
    <name evidence="4" type="ORF">O6P43_031932</name>
</gene>
<dbReference type="CDD" id="cd14792">
    <property type="entry name" value="GH27"/>
    <property type="match status" value="1"/>
</dbReference>
<dbReference type="InterPro" id="IPR013785">
    <property type="entry name" value="Aldolase_TIM"/>
</dbReference>
<evidence type="ECO:0000256" key="3">
    <source>
        <dbReference type="ARBA" id="ARBA00023295"/>
    </source>
</evidence>
<dbReference type="PANTHER" id="PTHR11452">
    <property type="entry name" value="ALPHA-GALACTOSIDASE/ALPHA-N-ACETYLGALACTOSAMINIDASE"/>
    <property type="match status" value="1"/>
</dbReference>
<dbReference type="Pfam" id="PF16499">
    <property type="entry name" value="Melibiase_2"/>
    <property type="match status" value="1"/>
</dbReference>
<sequence length="569" mass="63710">MQLGPVHNRASGSRSRAELTHVQIWCWKVIGILRLMVAFAGAVQGPLVALSGLGIPVKHGQCYKRSGSEVRLPECRNRRKRPLVSSLENTSANIANSPPRGWNSYDSFIWVISEEEFLQSADIVSKRLKAQGYEYVVVDYLWYRRKVPGASTNSLGFDVIDEWGRMVPDPGRWPSSKDGKGFSEIAKKVHDMGLKFGIHIMKGISFQAVNENSPILDTKKGGPYEEGGRVWHAQDIAIKENPCKWMNQGFMSINTELEAGKAFLRSLHEQYAQWGVDFVKHDCIFGEDLDLGEITYVSGVLKEQDHPILYSLSPGVGATPDVANKVTGLVNMYRVTGDDWDNWKDVLGHFDVARDFADAKLAGASGLQGNSWPDLDMLPMGWLSKPAKSPLMFGGDVRKLDQATYDIITNPIVLEINSFSSNNKEFPYNGNLKGALRFAKPSYSSSLVLTSCHDSKAKGWSMETLDEHIEQICWKGNNKQTPFCVSKTVPHLTEQEKKIQEHNRKLYEQKHHLVATDGAEDCLDAAPKRKRITTELKKDSFSPCRLDKNQSKPIPVEFVLGLQLEGMVR</sequence>
<protein>
    <submittedName>
        <fullName evidence="4">Alpha-galactosidase</fullName>
    </submittedName>
</protein>
<keyword evidence="3" id="KW-0326">Glycosidase</keyword>
<dbReference type="GO" id="GO:0005975">
    <property type="term" value="P:carbohydrate metabolic process"/>
    <property type="evidence" value="ECO:0007669"/>
    <property type="project" value="InterPro"/>
</dbReference>
<accession>A0AAD7KY34</accession>
<dbReference type="EMBL" id="JARAOO010000013">
    <property type="protein sequence ID" value="KAJ7947080.1"/>
    <property type="molecule type" value="Genomic_DNA"/>
</dbReference>
<comment type="caution">
    <text evidence="4">The sequence shown here is derived from an EMBL/GenBank/DDBJ whole genome shotgun (WGS) entry which is preliminary data.</text>
</comment>
<dbReference type="GO" id="GO:0004553">
    <property type="term" value="F:hydrolase activity, hydrolyzing O-glycosyl compounds"/>
    <property type="evidence" value="ECO:0007669"/>
    <property type="project" value="InterPro"/>
</dbReference>
<dbReference type="AlphaFoldDB" id="A0AAD7KY34"/>
<dbReference type="KEGG" id="qsa:O6P43_031932"/>
<evidence type="ECO:0000256" key="2">
    <source>
        <dbReference type="ARBA" id="ARBA00022801"/>
    </source>
</evidence>
<dbReference type="Gene3D" id="3.20.20.70">
    <property type="entry name" value="Aldolase class I"/>
    <property type="match status" value="1"/>
</dbReference>